<accession>A0A4Q9DEL3</accession>
<dbReference type="PANTHER" id="PTHR33799:SF1">
    <property type="entry name" value="PTS SYSTEM MANNOSE-SPECIFIC EIIAB COMPONENT-RELATED"/>
    <property type="match status" value="1"/>
</dbReference>
<name>A0A4Q9DEL3_9BACL</name>
<evidence type="ECO:0000313" key="9">
    <source>
        <dbReference type="EMBL" id="TBL70097.1"/>
    </source>
</evidence>
<dbReference type="GO" id="GO:0009401">
    <property type="term" value="P:phosphoenolpyruvate-dependent sugar phosphotransferase system"/>
    <property type="evidence" value="ECO:0007669"/>
    <property type="project" value="UniProtKB-KW"/>
</dbReference>
<dbReference type="OrthoDB" id="9799827at2"/>
<evidence type="ECO:0000259" key="8">
    <source>
        <dbReference type="PROSITE" id="PS51096"/>
    </source>
</evidence>
<keyword evidence="7" id="KW-0418">Kinase</keyword>
<evidence type="ECO:0000256" key="4">
    <source>
        <dbReference type="ARBA" id="ARBA00022597"/>
    </source>
</evidence>
<dbReference type="GO" id="GO:0016020">
    <property type="term" value="C:membrane"/>
    <property type="evidence" value="ECO:0007669"/>
    <property type="project" value="InterPro"/>
</dbReference>
<organism evidence="9 10">
    <name type="scientific">Paenibacillus thalictri</name>
    <dbReference type="NCBI Taxonomy" id="2527873"/>
    <lineage>
        <taxon>Bacteria</taxon>
        <taxon>Bacillati</taxon>
        <taxon>Bacillota</taxon>
        <taxon>Bacilli</taxon>
        <taxon>Bacillales</taxon>
        <taxon>Paenibacillaceae</taxon>
        <taxon>Paenibacillus</taxon>
    </lineage>
</organism>
<evidence type="ECO:0000313" key="10">
    <source>
        <dbReference type="Proteomes" id="UP000293142"/>
    </source>
</evidence>
<protein>
    <submittedName>
        <fullName evidence="9">PTS sugar transporter subunit IIA</fullName>
    </submittedName>
</protein>
<dbReference type="Pfam" id="PF03610">
    <property type="entry name" value="EIIA-man"/>
    <property type="match status" value="1"/>
</dbReference>
<feature type="domain" description="PTS EIIA type-4" evidence="8">
    <location>
        <begin position="14"/>
        <end position="140"/>
    </location>
</feature>
<dbReference type="InterPro" id="IPR033887">
    <property type="entry name" value="PTS_IIA_man"/>
</dbReference>
<evidence type="ECO:0000256" key="3">
    <source>
        <dbReference type="ARBA" id="ARBA00022490"/>
    </source>
</evidence>
<dbReference type="InterPro" id="IPR051471">
    <property type="entry name" value="Bacterial_PTS_sugar_comp"/>
</dbReference>
<evidence type="ECO:0000256" key="2">
    <source>
        <dbReference type="ARBA" id="ARBA00022448"/>
    </source>
</evidence>
<keyword evidence="3" id="KW-0963">Cytoplasm</keyword>
<dbReference type="PROSITE" id="PS51096">
    <property type="entry name" value="PTS_EIIA_TYPE_4"/>
    <property type="match status" value="1"/>
</dbReference>
<evidence type="ECO:0000256" key="5">
    <source>
        <dbReference type="ARBA" id="ARBA00022679"/>
    </source>
</evidence>
<dbReference type="Gene3D" id="3.40.50.510">
    <property type="entry name" value="Phosphotransferase system, mannose-type IIA component"/>
    <property type="match status" value="1"/>
</dbReference>
<dbReference type="PANTHER" id="PTHR33799">
    <property type="entry name" value="PTS PERMEASE-RELATED-RELATED"/>
    <property type="match status" value="1"/>
</dbReference>
<reference evidence="9 10" key="1">
    <citation type="submission" date="2019-02" db="EMBL/GenBank/DDBJ databases">
        <title>Paenibacillus sp. nov., isolated from surface-sterilized tissue of Thalictrum simplex L.</title>
        <authorList>
            <person name="Tuo L."/>
        </authorList>
    </citation>
    <scope>NUCLEOTIDE SEQUENCE [LARGE SCALE GENOMIC DNA]</scope>
    <source>
        <strain evidence="9 10">N2SHLJ1</strain>
    </source>
</reference>
<evidence type="ECO:0000256" key="7">
    <source>
        <dbReference type="ARBA" id="ARBA00022777"/>
    </source>
</evidence>
<evidence type="ECO:0000256" key="1">
    <source>
        <dbReference type="ARBA" id="ARBA00004496"/>
    </source>
</evidence>
<keyword evidence="6" id="KW-0598">Phosphotransferase system</keyword>
<dbReference type="GO" id="GO:0016301">
    <property type="term" value="F:kinase activity"/>
    <property type="evidence" value="ECO:0007669"/>
    <property type="project" value="UniProtKB-KW"/>
</dbReference>
<gene>
    <name evidence="9" type="ORF">EYB31_34370</name>
</gene>
<proteinExistence type="predicted"/>
<dbReference type="SUPFAM" id="SSF53062">
    <property type="entry name" value="PTS system fructose IIA component-like"/>
    <property type="match status" value="1"/>
</dbReference>
<keyword evidence="2" id="KW-0813">Transport</keyword>
<dbReference type="InterPro" id="IPR036662">
    <property type="entry name" value="PTS_EIIA_man-typ_sf"/>
</dbReference>
<keyword evidence="4 9" id="KW-0762">Sugar transport</keyword>
<evidence type="ECO:0000256" key="6">
    <source>
        <dbReference type="ARBA" id="ARBA00022683"/>
    </source>
</evidence>
<dbReference type="EMBL" id="SIRE01000034">
    <property type="protein sequence ID" value="TBL70097.1"/>
    <property type="molecule type" value="Genomic_DNA"/>
</dbReference>
<dbReference type="AlphaFoldDB" id="A0A4Q9DEL3"/>
<comment type="subcellular location">
    <subcellularLocation>
        <location evidence="1">Cytoplasm</location>
    </subcellularLocation>
</comment>
<sequence length="152" mass="16043">MIRFTETDGERCELKGIVIVTHGRLSEYLLESSSMFVTNTAAVQPISFVPGQGVEDLITSLREALDQLGAVDGVLALVDLPGGSPARAVGTIFSEGKTHVPLEVVSGVNLPMLVEVLMLRDSMELSELADYAVEAGNGGIVNVGKVLRGGDF</sequence>
<dbReference type="CDD" id="cd00006">
    <property type="entry name" value="PTS_IIA_man"/>
    <property type="match status" value="1"/>
</dbReference>
<dbReference type="InterPro" id="IPR004701">
    <property type="entry name" value="PTS_EIIA_man-typ"/>
</dbReference>
<keyword evidence="5" id="KW-0808">Transferase</keyword>
<comment type="caution">
    <text evidence="9">The sequence shown here is derived from an EMBL/GenBank/DDBJ whole genome shotgun (WGS) entry which is preliminary data.</text>
</comment>
<keyword evidence="10" id="KW-1185">Reference proteome</keyword>
<dbReference type="GO" id="GO:0005737">
    <property type="term" value="C:cytoplasm"/>
    <property type="evidence" value="ECO:0007669"/>
    <property type="project" value="UniProtKB-SubCell"/>
</dbReference>
<dbReference type="Proteomes" id="UP000293142">
    <property type="component" value="Unassembled WGS sequence"/>
</dbReference>